<keyword evidence="3" id="KW-1133">Transmembrane helix</keyword>
<reference evidence="5" key="2">
    <citation type="journal article" date="2022" name="J. Evol. Biol.">
        <title>Pre- and post-association barriers to host switching in sympatric mutualists.</title>
        <authorList>
            <person name="Dinges Z.M."/>
            <person name="Phillips R.K."/>
            <person name="Lively C.M."/>
            <person name="Bashey F."/>
        </authorList>
    </citation>
    <scope>NUCLEOTIDE SEQUENCE</scope>
    <source>
        <strain evidence="5">MC_266_E_2016</strain>
    </source>
</reference>
<evidence type="ECO:0000313" key="6">
    <source>
        <dbReference type="Proteomes" id="UP001222434"/>
    </source>
</evidence>
<dbReference type="PROSITE" id="PS00455">
    <property type="entry name" value="AMP_BINDING"/>
    <property type="match status" value="1"/>
</dbReference>
<comment type="caution">
    <text evidence="5">The sequence shown here is derived from an EMBL/GenBank/DDBJ whole genome shotgun (WGS) entry which is preliminary data.</text>
</comment>
<evidence type="ECO:0000313" key="5">
    <source>
        <dbReference type="EMBL" id="MDE1476887.1"/>
    </source>
</evidence>
<dbReference type="InterPro" id="IPR045851">
    <property type="entry name" value="AMP-bd_C_sf"/>
</dbReference>
<dbReference type="GO" id="GO:0031177">
    <property type="term" value="F:phosphopantetheine binding"/>
    <property type="evidence" value="ECO:0007669"/>
    <property type="project" value="InterPro"/>
</dbReference>
<dbReference type="InterPro" id="IPR020845">
    <property type="entry name" value="AMP-binding_CS"/>
</dbReference>
<dbReference type="InterPro" id="IPR009081">
    <property type="entry name" value="PP-bd_ACP"/>
</dbReference>
<dbReference type="PANTHER" id="PTHR45527">
    <property type="entry name" value="NONRIBOSOMAL PEPTIDE SYNTHETASE"/>
    <property type="match status" value="1"/>
</dbReference>
<accession>A0AAJ1J621</accession>
<dbReference type="InterPro" id="IPR020806">
    <property type="entry name" value="PKS_PP-bd"/>
</dbReference>
<dbReference type="Gene3D" id="3.30.300.30">
    <property type="match status" value="1"/>
</dbReference>
<dbReference type="InterPro" id="IPR006162">
    <property type="entry name" value="Ppantetheine_attach_site"/>
</dbReference>
<keyword evidence="2" id="KW-0597">Phosphoprotein</keyword>
<dbReference type="Gene3D" id="3.40.50.12780">
    <property type="entry name" value="N-terminal domain of ligase-like"/>
    <property type="match status" value="1"/>
</dbReference>
<keyword evidence="3" id="KW-0472">Membrane</keyword>
<dbReference type="SUPFAM" id="SSF47336">
    <property type="entry name" value="ACP-like"/>
    <property type="match status" value="1"/>
</dbReference>
<dbReference type="EMBL" id="JAILSO010000002">
    <property type="protein sequence ID" value="MDE1476887.1"/>
    <property type="molecule type" value="Genomic_DNA"/>
</dbReference>
<dbReference type="Pfam" id="PF00501">
    <property type="entry name" value="AMP-binding"/>
    <property type="match status" value="1"/>
</dbReference>
<dbReference type="PROSITE" id="PS00012">
    <property type="entry name" value="PHOSPHOPANTETHEINE"/>
    <property type="match status" value="1"/>
</dbReference>
<dbReference type="SUPFAM" id="SSF56801">
    <property type="entry name" value="Acetyl-CoA synthetase-like"/>
    <property type="match status" value="1"/>
</dbReference>
<evidence type="ECO:0000256" key="1">
    <source>
        <dbReference type="ARBA" id="ARBA00022450"/>
    </source>
</evidence>
<sequence>MVNTTYHSFDEPNVADTGVFGFAPQALPDLVRYQAQHHPLQRAVLSEEGEVTFVQLDERSNRLAQALIKYGIRYGDRVVLQGKKSLNFVLFQLAILKLGAAFIPLASGLPMIRRSKILADAKPAAIIIEDVLVQKNEPTDEIQWLTWSQVEHHAAHLTAQDPAISLSGGDIAWVFYTSGSTGTPKGVVGTHGASLKRCAAMSTLQPVSSQEVIAHLMPDTAIDAIWEVWAPLGFGLPVVLIDTQRYTDPKQIVALLAKYQVTQICMVSSYLKLLLNSGLNLTETLPMLQTWITTGESASRLLVDLFFQCLPSAILLNQYGLTETLATATCCTMTKERQGEGQVSIGEPITGIQCWILDDNFQPFNEGEVGHLCMGGEALASGYLASPALTADRFRPNPFAMDGSRLYLSGDLAAKGNDGKLRYHGREDRCINLLGHRVELGEIEAAMAEADGVKDVGVVWREQNEQPEIYGFYVSDKTLTKKHLINHLNARLPCYMVPAYLQPLAVLPKLLGGKTDYRTLVAQITISQTAIEYTSSDVEQNLLVLINQLLGIAISDLDANFFEYGGNSIMAIRLINEIRQYFHIDLEIADIYHHQTIRALIQAILNKKLLQETR</sequence>
<keyword evidence="1" id="KW-0596">Phosphopantetheine</keyword>
<dbReference type="PROSITE" id="PS50075">
    <property type="entry name" value="CARRIER"/>
    <property type="match status" value="1"/>
</dbReference>
<dbReference type="GO" id="GO:0005737">
    <property type="term" value="C:cytoplasm"/>
    <property type="evidence" value="ECO:0007669"/>
    <property type="project" value="TreeGrafter"/>
</dbReference>
<gene>
    <name evidence="5" type="ORF">KKJ01_01150</name>
</gene>
<dbReference type="Pfam" id="PF00550">
    <property type="entry name" value="PP-binding"/>
    <property type="match status" value="1"/>
</dbReference>
<dbReference type="Proteomes" id="UP001222434">
    <property type="component" value="Unassembled WGS sequence"/>
</dbReference>
<evidence type="ECO:0000256" key="3">
    <source>
        <dbReference type="SAM" id="Phobius"/>
    </source>
</evidence>
<dbReference type="SMART" id="SM00823">
    <property type="entry name" value="PKS_PP"/>
    <property type="match status" value="1"/>
</dbReference>
<feature type="transmembrane region" description="Helical" evidence="3">
    <location>
        <begin position="86"/>
        <end position="106"/>
    </location>
</feature>
<feature type="domain" description="Carrier" evidence="4">
    <location>
        <begin position="533"/>
        <end position="608"/>
    </location>
</feature>
<dbReference type="CDD" id="cd05930">
    <property type="entry name" value="A_NRPS"/>
    <property type="match status" value="1"/>
</dbReference>
<evidence type="ECO:0000256" key="2">
    <source>
        <dbReference type="ARBA" id="ARBA00022553"/>
    </source>
</evidence>
<keyword evidence="3" id="KW-0812">Transmembrane</keyword>
<name>A0AAJ1J621_XENBV</name>
<dbReference type="RefSeq" id="WP_274711370.1">
    <property type="nucleotide sequence ID" value="NZ_JAILSM010000013.1"/>
</dbReference>
<dbReference type="PANTHER" id="PTHR45527:SF1">
    <property type="entry name" value="FATTY ACID SYNTHASE"/>
    <property type="match status" value="1"/>
</dbReference>
<dbReference type="InterPro" id="IPR000873">
    <property type="entry name" value="AMP-dep_synth/lig_dom"/>
</dbReference>
<protein>
    <submittedName>
        <fullName evidence="5">Non-ribosomal peptide synthetase</fullName>
    </submittedName>
</protein>
<dbReference type="AlphaFoldDB" id="A0AAJ1J621"/>
<dbReference type="InterPro" id="IPR036736">
    <property type="entry name" value="ACP-like_sf"/>
</dbReference>
<evidence type="ECO:0000259" key="4">
    <source>
        <dbReference type="PROSITE" id="PS50075"/>
    </source>
</evidence>
<dbReference type="GO" id="GO:0043041">
    <property type="term" value="P:amino acid activation for nonribosomal peptide biosynthetic process"/>
    <property type="evidence" value="ECO:0007669"/>
    <property type="project" value="TreeGrafter"/>
</dbReference>
<dbReference type="Gene3D" id="1.10.1200.10">
    <property type="entry name" value="ACP-like"/>
    <property type="match status" value="1"/>
</dbReference>
<organism evidence="5 6">
    <name type="scientific">Xenorhabdus bovienii</name>
    <name type="common">Xenorhabdus nematophila subsp. bovienii</name>
    <dbReference type="NCBI Taxonomy" id="40576"/>
    <lineage>
        <taxon>Bacteria</taxon>
        <taxon>Pseudomonadati</taxon>
        <taxon>Pseudomonadota</taxon>
        <taxon>Gammaproteobacteria</taxon>
        <taxon>Enterobacterales</taxon>
        <taxon>Morganellaceae</taxon>
        <taxon>Xenorhabdus</taxon>
    </lineage>
</organism>
<dbReference type="GO" id="GO:0044550">
    <property type="term" value="P:secondary metabolite biosynthetic process"/>
    <property type="evidence" value="ECO:0007669"/>
    <property type="project" value="TreeGrafter"/>
</dbReference>
<dbReference type="InterPro" id="IPR042099">
    <property type="entry name" value="ANL_N_sf"/>
</dbReference>
<proteinExistence type="predicted"/>
<reference evidence="5" key="1">
    <citation type="submission" date="2021-08" db="EMBL/GenBank/DDBJ databases">
        <authorList>
            <person name="Papudeshi B."/>
            <person name="Bashey-Visser F."/>
        </authorList>
    </citation>
    <scope>NUCLEOTIDE SEQUENCE</scope>
    <source>
        <strain evidence="5">MC_266_E_2016</strain>
    </source>
</reference>